<evidence type="ECO:0000259" key="2">
    <source>
        <dbReference type="Pfam" id="PF02541"/>
    </source>
</evidence>
<accession>A0A1X0VDG1</accession>
<evidence type="ECO:0000313" key="4">
    <source>
        <dbReference type="Proteomes" id="UP000192288"/>
    </source>
</evidence>
<name>A0A1X0VDG1_LEUPS</name>
<dbReference type="Pfam" id="PF02541">
    <property type="entry name" value="Ppx-GppA"/>
    <property type="match status" value="1"/>
</dbReference>
<dbReference type="GO" id="GO:0006357">
    <property type="term" value="P:regulation of transcription by RNA polymerase II"/>
    <property type="evidence" value="ECO:0007669"/>
    <property type="project" value="TreeGrafter"/>
</dbReference>
<comment type="similarity">
    <text evidence="1">Belongs to the GppA/Ppx family.</text>
</comment>
<reference evidence="3 4" key="1">
    <citation type="journal article" date="2017" name="Front. Microbiol.">
        <title>Genomic Characterization of Dairy Associated Leuconostoc Species and Diversity of Leuconostocs in Undefined Mixed Mesophilic Starter Cultures.</title>
        <authorList>
            <person name="Frantzen C.A."/>
            <person name="Kot W."/>
            <person name="Pedersen T.B."/>
            <person name="Ardo Y.M."/>
            <person name="Broadbent J.R."/>
            <person name="Neve H."/>
            <person name="Hansen L.H."/>
            <person name="Dal Bello F."/>
            <person name="Ostlie H.M."/>
            <person name="Kleppen H.P."/>
            <person name="Vogensen F.K."/>
            <person name="Holo H."/>
        </authorList>
    </citation>
    <scope>NUCLEOTIDE SEQUENCE [LARGE SCALE GENOMIC DNA]</scope>
    <source>
        <strain evidence="3 4">LMGCF08</strain>
    </source>
</reference>
<dbReference type="Gene3D" id="3.30.420.40">
    <property type="match status" value="1"/>
</dbReference>
<dbReference type="InterPro" id="IPR050273">
    <property type="entry name" value="GppA/Ppx_hydrolase"/>
</dbReference>
<evidence type="ECO:0000313" key="3">
    <source>
        <dbReference type="EMBL" id="ORI97616.1"/>
    </source>
</evidence>
<dbReference type="InterPro" id="IPR043129">
    <property type="entry name" value="ATPase_NBD"/>
</dbReference>
<comment type="caution">
    <text evidence="3">The sequence shown here is derived from an EMBL/GenBank/DDBJ whole genome shotgun (WGS) entry which is preliminary data.</text>
</comment>
<dbReference type="STRING" id="33968.BMS77_05905"/>
<feature type="domain" description="Ppx/GppA phosphatase N-terminal" evidence="2">
    <location>
        <begin position="22"/>
        <end position="302"/>
    </location>
</feature>
<organism evidence="3 4">
    <name type="scientific">Leuconostoc pseudomesenteroides</name>
    <dbReference type="NCBI Taxonomy" id="33968"/>
    <lineage>
        <taxon>Bacteria</taxon>
        <taxon>Bacillati</taxon>
        <taxon>Bacillota</taxon>
        <taxon>Bacilli</taxon>
        <taxon>Lactobacillales</taxon>
        <taxon>Lactobacillaceae</taxon>
        <taxon>Leuconostoc</taxon>
    </lineage>
</organism>
<proteinExistence type="inferred from homology"/>
<dbReference type="PANTHER" id="PTHR30005">
    <property type="entry name" value="EXOPOLYPHOSPHATASE"/>
    <property type="match status" value="1"/>
</dbReference>
<dbReference type="Proteomes" id="UP000192288">
    <property type="component" value="Unassembled WGS sequence"/>
</dbReference>
<dbReference type="CDD" id="cd24052">
    <property type="entry name" value="ASKHA_NBD_HpPPX-GppA-like"/>
    <property type="match status" value="1"/>
</dbReference>
<protein>
    <submittedName>
        <fullName evidence="3">Exopolyphosphatase</fullName>
    </submittedName>
</protein>
<evidence type="ECO:0000256" key="1">
    <source>
        <dbReference type="ARBA" id="ARBA00007125"/>
    </source>
</evidence>
<dbReference type="Gene3D" id="3.30.420.150">
    <property type="entry name" value="Exopolyphosphatase. Domain 2"/>
    <property type="match status" value="1"/>
</dbReference>
<dbReference type="SUPFAM" id="SSF53067">
    <property type="entry name" value="Actin-like ATPase domain"/>
    <property type="match status" value="2"/>
</dbReference>
<dbReference type="EMBL" id="MPLS01000019">
    <property type="protein sequence ID" value="ORI97616.1"/>
    <property type="molecule type" value="Genomic_DNA"/>
</dbReference>
<dbReference type="AlphaFoldDB" id="A0A1X0VDG1"/>
<gene>
    <name evidence="3" type="ORF">BMR96_06185</name>
</gene>
<dbReference type="InterPro" id="IPR003695">
    <property type="entry name" value="Ppx_GppA_N"/>
</dbReference>
<sequence length="307" mass="34027">MSYLAIVDLGSNSARMVVEELHKDGTYTEIVREKQDTRIAQNMGAELILQEEPMARTIGALRYFQTRYARFEPEVRAITTAAVRTAQNQSEFLKRVKAATGITFQVLTGDQEAYYDYLGVQATLKVDAGVILDTGGASVELIAINHAKNMAAVSLPFGAVNLSEQFMLANDLIQSNIEVASEYIVQSYQNLPWLSSQKGQPVILLGGANRSLARMARTRSGEAEINQIHGYEMSYELVMSIFDEIRYMTRADREQVAGLETTRADIIISGLLPLVNLMRLIEAPKVIFSESGVREGLIAETLSQIHD</sequence>
<dbReference type="RefSeq" id="WP_080519277.1">
    <property type="nucleotide sequence ID" value="NZ_MPLS01000019.1"/>
</dbReference>
<dbReference type="eggNOG" id="COG0248">
    <property type="taxonomic scope" value="Bacteria"/>
</dbReference>
<dbReference type="PANTHER" id="PTHR30005:SF0">
    <property type="entry name" value="RETROGRADE REGULATION PROTEIN 2"/>
    <property type="match status" value="1"/>
</dbReference>